<evidence type="ECO:0000313" key="2">
    <source>
        <dbReference type="Proteomes" id="UP000239340"/>
    </source>
</evidence>
<organism evidence="1 2">
    <name type="scientific">Rhizobium fredii</name>
    <name type="common">Sinorhizobium fredii</name>
    <dbReference type="NCBI Taxonomy" id="380"/>
    <lineage>
        <taxon>Bacteria</taxon>
        <taxon>Pseudomonadati</taxon>
        <taxon>Pseudomonadota</taxon>
        <taxon>Alphaproteobacteria</taxon>
        <taxon>Hyphomicrobiales</taxon>
        <taxon>Rhizobiaceae</taxon>
        <taxon>Sinorhizobium/Ensifer group</taxon>
        <taxon>Sinorhizobium</taxon>
    </lineage>
</organism>
<proteinExistence type="predicted"/>
<name>A0A2L0H5B0_RHIFR</name>
<dbReference type="EMBL" id="CP024307">
    <property type="protein sequence ID" value="AUX75969.1"/>
    <property type="molecule type" value="Genomic_DNA"/>
</dbReference>
<evidence type="ECO:0000313" key="1">
    <source>
        <dbReference type="EMBL" id="AUX75969.1"/>
    </source>
</evidence>
<sequence length="58" mass="6209">MKPSEGSDGRDVICVAGVTAICFSARCARYKRPPALFYSQSRPLGEGHPNLLGNDVEA</sequence>
<gene>
    <name evidence="1" type="ORF">NXT3_CH01382</name>
</gene>
<dbReference type="Proteomes" id="UP000239340">
    <property type="component" value="Chromosome"/>
</dbReference>
<accession>A0A2L0H5B0</accession>
<reference evidence="1 2" key="1">
    <citation type="submission" date="2017-10" db="EMBL/GenBank/DDBJ databases">
        <title>Analysis of the genome sequences of Rhizobium populations associated to common bean (phaseolus vulgaris).</title>
        <authorList>
            <person name="Bustos P."/>
            <person name="Santamaria R.I."/>
            <person name="Miranda-Sanchez F."/>
            <person name="Perez-Carrascal O."/>
            <person name="Juarez S."/>
            <person name="Lozano L."/>
            <person name="Martinez-Flores I."/>
            <person name="Vinuesa P."/>
            <person name="Martinez-Romero E."/>
            <person name="Cevallos M.A."/>
            <person name="Romero D."/>
            <person name="Davila G."/>
            <person name="Gonzalez V."/>
        </authorList>
    </citation>
    <scope>NUCLEOTIDE SEQUENCE [LARGE SCALE GENOMIC DNA]</scope>
    <source>
        <strain evidence="1 2">NXT3</strain>
    </source>
</reference>
<dbReference type="AlphaFoldDB" id="A0A2L0H5B0"/>
<protein>
    <submittedName>
        <fullName evidence="1">Uncharacterized protein</fullName>
    </submittedName>
</protein>